<dbReference type="InParanoid" id="A0A369K196"/>
<comment type="caution">
    <text evidence="1">The sequence shown here is derived from an EMBL/GenBank/DDBJ whole genome shotgun (WGS) entry which is preliminary data.</text>
</comment>
<dbReference type="Proteomes" id="UP000076154">
    <property type="component" value="Unassembled WGS sequence"/>
</dbReference>
<sequence length="64" mass="7109">MLTRIKPDPHNSADSNFSVDTFVQLLSIIIPAHIWLPFTLLSTAPHLPNLASLRMAIVARSEET</sequence>
<protein>
    <submittedName>
        <fullName evidence="1">Uncharacterized protein</fullName>
    </submittedName>
</protein>
<reference evidence="1" key="1">
    <citation type="submission" date="2018-04" db="EMBL/GenBank/DDBJ databases">
        <title>Whole genome sequencing of Hypsizygus marmoreus.</title>
        <authorList>
            <person name="Choi I.-G."/>
            <person name="Min B."/>
            <person name="Kim J.-G."/>
            <person name="Kim S."/>
            <person name="Oh Y.-L."/>
            <person name="Kong W.-S."/>
            <person name="Park H."/>
            <person name="Jeong J."/>
            <person name="Song E.-S."/>
        </authorList>
    </citation>
    <scope>NUCLEOTIDE SEQUENCE [LARGE SCALE GENOMIC DNA]</scope>
    <source>
        <strain evidence="1">51987-8</strain>
    </source>
</reference>
<evidence type="ECO:0000313" key="1">
    <source>
        <dbReference type="EMBL" id="RDB25494.1"/>
    </source>
</evidence>
<gene>
    <name evidence="1" type="ORF">Hypma_007804</name>
</gene>
<keyword evidence="2" id="KW-1185">Reference proteome</keyword>
<dbReference type="EMBL" id="LUEZ02000041">
    <property type="protein sequence ID" value="RDB25494.1"/>
    <property type="molecule type" value="Genomic_DNA"/>
</dbReference>
<name>A0A369K196_HYPMA</name>
<organism evidence="1 2">
    <name type="scientific">Hypsizygus marmoreus</name>
    <name type="common">White beech mushroom</name>
    <name type="synonym">Agaricus marmoreus</name>
    <dbReference type="NCBI Taxonomy" id="39966"/>
    <lineage>
        <taxon>Eukaryota</taxon>
        <taxon>Fungi</taxon>
        <taxon>Dikarya</taxon>
        <taxon>Basidiomycota</taxon>
        <taxon>Agaricomycotina</taxon>
        <taxon>Agaricomycetes</taxon>
        <taxon>Agaricomycetidae</taxon>
        <taxon>Agaricales</taxon>
        <taxon>Tricholomatineae</taxon>
        <taxon>Lyophyllaceae</taxon>
        <taxon>Hypsizygus</taxon>
    </lineage>
</organism>
<accession>A0A369K196</accession>
<proteinExistence type="predicted"/>
<dbReference type="AlphaFoldDB" id="A0A369K196"/>
<evidence type="ECO:0000313" key="2">
    <source>
        <dbReference type="Proteomes" id="UP000076154"/>
    </source>
</evidence>